<name>A0ABQ9Y4D2_9EUKA</name>
<dbReference type="Gene3D" id="3.40.630.30">
    <property type="match status" value="1"/>
</dbReference>
<dbReference type="InterPro" id="IPR000182">
    <property type="entry name" value="GNAT_dom"/>
</dbReference>
<organism evidence="3 4">
    <name type="scientific">Blattamonas nauphoetae</name>
    <dbReference type="NCBI Taxonomy" id="2049346"/>
    <lineage>
        <taxon>Eukaryota</taxon>
        <taxon>Metamonada</taxon>
        <taxon>Preaxostyla</taxon>
        <taxon>Oxymonadida</taxon>
        <taxon>Blattamonas</taxon>
    </lineage>
</organism>
<dbReference type="PANTHER" id="PTHR13355:SF11">
    <property type="entry name" value="GLUCOSAMINE 6-PHOSPHATE N-ACETYLTRANSFERASE"/>
    <property type="match status" value="1"/>
</dbReference>
<comment type="catalytic activity">
    <reaction evidence="1">
        <text>D-glucosamine 6-phosphate + acetyl-CoA = N-acetyl-D-glucosamine 6-phosphate + CoA + H(+)</text>
        <dbReference type="Rhea" id="RHEA:10292"/>
        <dbReference type="ChEBI" id="CHEBI:15378"/>
        <dbReference type="ChEBI" id="CHEBI:57287"/>
        <dbReference type="ChEBI" id="CHEBI:57288"/>
        <dbReference type="ChEBI" id="CHEBI:57513"/>
        <dbReference type="ChEBI" id="CHEBI:58725"/>
        <dbReference type="EC" id="2.3.1.4"/>
    </reaction>
</comment>
<feature type="domain" description="N-acetyltransferase" evidence="2">
    <location>
        <begin position="10"/>
        <end position="154"/>
    </location>
</feature>
<comment type="caution">
    <text evidence="3">The sequence shown here is derived from an EMBL/GenBank/DDBJ whole genome shotgun (WGS) entry which is preliminary data.</text>
</comment>
<comment type="pathway">
    <text evidence="1">Nucleotide-sugar biosynthesis; UDP-N-acetyl-alpha-D-glucosamine biosynthesis; N-acetyl-alpha-D-glucosamine 1-phosphate from alpha-D-glucosamine 6-phosphate (route I): step 1/2.</text>
</comment>
<dbReference type="CDD" id="cd04301">
    <property type="entry name" value="NAT_SF"/>
    <property type="match status" value="1"/>
</dbReference>
<dbReference type="SUPFAM" id="SSF55729">
    <property type="entry name" value="Acyl-CoA N-acyltransferases (Nat)"/>
    <property type="match status" value="1"/>
</dbReference>
<dbReference type="PROSITE" id="PS51186">
    <property type="entry name" value="GNAT"/>
    <property type="match status" value="1"/>
</dbReference>
<sequence length="154" mass="17947">MTEAPLPEGFHFRKLQITDKTDYLELLSHLTTVTPMTDEEWNSRFEEINSLPHVYYICLVIETTTNRIASAASIFFERKFIHNRGICGHIEEVVTHPDFRKKGLGKAVITHLLNMAHETYGCYKVLLSCKEAVKPFYESCGMEHRSQTMMKYWL</sequence>
<evidence type="ECO:0000259" key="2">
    <source>
        <dbReference type="PROSITE" id="PS51186"/>
    </source>
</evidence>
<proteinExistence type="inferred from homology"/>
<gene>
    <name evidence="3" type="ORF">BLNAU_6573</name>
</gene>
<protein>
    <recommendedName>
        <fullName evidence="1">Glucosamine 6-phosphate N-acetyltransferase</fullName>
        <ecNumber evidence="1">2.3.1.4</ecNumber>
    </recommendedName>
</protein>
<keyword evidence="1 3" id="KW-0808">Transferase</keyword>
<dbReference type="Proteomes" id="UP001281761">
    <property type="component" value="Unassembled WGS sequence"/>
</dbReference>
<evidence type="ECO:0000313" key="3">
    <source>
        <dbReference type="EMBL" id="KAK2958539.1"/>
    </source>
</evidence>
<evidence type="ECO:0000313" key="4">
    <source>
        <dbReference type="Proteomes" id="UP001281761"/>
    </source>
</evidence>
<keyword evidence="1 3" id="KW-0012">Acyltransferase</keyword>
<dbReference type="Pfam" id="PF00583">
    <property type="entry name" value="Acetyltransf_1"/>
    <property type="match status" value="1"/>
</dbReference>
<dbReference type="InterPro" id="IPR016181">
    <property type="entry name" value="Acyl_CoA_acyltransferase"/>
</dbReference>
<reference evidence="3 4" key="1">
    <citation type="journal article" date="2022" name="bioRxiv">
        <title>Genomics of Preaxostyla Flagellates Illuminates Evolutionary Transitions and the Path Towards Mitochondrial Loss.</title>
        <authorList>
            <person name="Novak L.V.F."/>
            <person name="Treitli S.C."/>
            <person name="Pyrih J."/>
            <person name="Halakuc P."/>
            <person name="Pipaliya S.V."/>
            <person name="Vacek V."/>
            <person name="Brzon O."/>
            <person name="Soukal P."/>
            <person name="Eme L."/>
            <person name="Dacks J.B."/>
            <person name="Karnkowska A."/>
            <person name="Elias M."/>
            <person name="Hampl V."/>
        </authorList>
    </citation>
    <scope>NUCLEOTIDE SEQUENCE [LARGE SCALE GENOMIC DNA]</scope>
    <source>
        <strain evidence="3">NAU3</strain>
        <tissue evidence="3">Gut</tissue>
    </source>
</reference>
<evidence type="ECO:0000256" key="1">
    <source>
        <dbReference type="RuleBase" id="RU365086"/>
    </source>
</evidence>
<dbReference type="GO" id="GO:0004343">
    <property type="term" value="F:glucosamine 6-phosphate N-acetyltransferase activity"/>
    <property type="evidence" value="ECO:0007669"/>
    <property type="project" value="UniProtKB-EC"/>
</dbReference>
<dbReference type="PANTHER" id="PTHR13355">
    <property type="entry name" value="GLUCOSAMINE 6-PHOSPHATE N-ACETYLTRANSFERASE"/>
    <property type="match status" value="1"/>
</dbReference>
<dbReference type="EMBL" id="JARBJD010000037">
    <property type="protein sequence ID" value="KAK2958539.1"/>
    <property type="molecule type" value="Genomic_DNA"/>
</dbReference>
<dbReference type="InterPro" id="IPR039143">
    <property type="entry name" value="GNPNAT1-like"/>
</dbReference>
<accession>A0ABQ9Y4D2</accession>
<dbReference type="EC" id="2.3.1.4" evidence="1"/>
<keyword evidence="4" id="KW-1185">Reference proteome</keyword>
<comment type="similarity">
    <text evidence="1">Belongs to the acetyltransferase family. GNA1 subfamily.</text>
</comment>